<dbReference type="PATRIC" id="fig|1254432.3.peg.5983"/>
<accession>S4Y0K8</accession>
<feature type="domain" description="Peptidase M1 membrane alanine aminopeptidase" evidence="2">
    <location>
        <begin position="313"/>
        <end position="462"/>
    </location>
</feature>
<dbReference type="GO" id="GO:0008237">
    <property type="term" value="F:metallopeptidase activity"/>
    <property type="evidence" value="ECO:0007669"/>
    <property type="project" value="InterPro"/>
</dbReference>
<sequence length="572" mass="60403">MRQFSFDCLLLVGLLAAAGCSSNADTDSPAHAASGGAGGGGAGGSAPAIPFPGEVRRYDYTFDLATARATSRVSVHVLPSGGNCFDVACRAQAVDEPRWDGAPAANATLADGALRLCGADAAPGASIELGASTVIAEATDFGLDVGFSRRFDQAGGEFTYLLSWVGGCDRFGPCDNDPSRLAEFHFEVTHPEGTVVLCPGRLTAGAGVTRCDLSGTLAPTYSGFALAADPLWQRRPFTSAGGVDLVFYEVPGGELAASLDAASVGEFLAWITDLLGPFPYGDELRVAGAPTQWAGFEHPANILLDEELPHLVSSYADVVMHVLMHEIAHQWAGNRTTLASAADFVWKEATAEYLAYVFEDERRPPGEAAATRSYWDFISLFAAHHPRPTEDPTPPVHTFYGDVYGPGPMVLYLQLESLLGRAAVLEGIQGFLSTPGARSVMELKSALERASSSDLGAYFDAWVFGQGAPEWPSFAVQVEQQDDRATVTVTQESARGVLYGCAVEVEIAGESGAARVVVDFGLAPSSPSASAQIPFTEPVTRVTVDPDHRLIDRDLSAARTAPPAARPPVWIF</sequence>
<dbReference type="PROSITE" id="PS51257">
    <property type="entry name" value="PROKAR_LIPOPROTEIN"/>
    <property type="match status" value="1"/>
</dbReference>
<dbReference type="AlphaFoldDB" id="S4Y0K8"/>
<dbReference type="eggNOG" id="COG0308">
    <property type="taxonomic scope" value="Bacteria"/>
</dbReference>
<dbReference type="STRING" id="1254432.SCE1572_26440"/>
<evidence type="ECO:0000313" key="4">
    <source>
        <dbReference type="Proteomes" id="UP000014803"/>
    </source>
</evidence>
<name>S4Y0K8_SORCE</name>
<keyword evidence="1" id="KW-0732">Signal</keyword>
<dbReference type="InterPro" id="IPR014782">
    <property type="entry name" value="Peptidase_M1_dom"/>
</dbReference>
<dbReference type="SUPFAM" id="SSF55486">
    <property type="entry name" value="Metalloproteases ('zincins'), catalytic domain"/>
    <property type="match status" value="1"/>
</dbReference>
<dbReference type="Gene3D" id="1.10.390.10">
    <property type="entry name" value="Neutral Protease Domain 2"/>
    <property type="match status" value="1"/>
</dbReference>
<proteinExistence type="predicted"/>
<evidence type="ECO:0000313" key="3">
    <source>
        <dbReference type="EMBL" id="AGP37705.1"/>
    </source>
</evidence>
<organism evidence="3 4">
    <name type="scientific">Sorangium cellulosum So0157-2</name>
    <dbReference type="NCBI Taxonomy" id="1254432"/>
    <lineage>
        <taxon>Bacteria</taxon>
        <taxon>Pseudomonadati</taxon>
        <taxon>Myxococcota</taxon>
        <taxon>Polyangia</taxon>
        <taxon>Polyangiales</taxon>
        <taxon>Polyangiaceae</taxon>
        <taxon>Sorangium</taxon>
    </lineage>
</organism>
<dbReference type="KEGG" id="scu:SCE1572_26440"/>
<dbReference type="Pfam" id="PF01433">
    <property type="entry name" value="Peptidase_M1"/>
    <property type="match status" value="1"/>
</dbReference>
<feature type="signal peptide" evidence="1">
    <location>
        <begin position="1"/>
        <end position="24"/>
    </location>
</feature>
<dbReference type="GO" id="GO:0008270">
    <property type="term" value="F:zinc ion binding"/>
    <property type="evidence" value="ECO:0007669"/>
    <property type="project" value="InterPro"/>
</dbReference>
<feature type="chain" id="PRO_5004525877" description="Peptidase M1 membrane alanine aminopeptidase domain-containing protein" evidence="1">
    <location>
        <begin position="25"/>
        <end position="572"/>
    </location>
</feature>
<protein>
    <recommendedName>
        <fullName evidence="2">Peptidase M1 membrane alanine aminopeptidase domain-containing protein</fullName>
    </recommendedName>
</protein>
<evidence type="ECO:0000259" key="2">
    <source>
        <dbReference type="Pfam" id="PF01433"/>
    </source>
</evidence>
<dbReference type="InterPro" id="IPR027268">
    <property type="entry name" value="Peptidase_M4/M1_CTD_sf"/>
</dbReference>
<dbReference type="Proteomes" id="UP000014803">
    <property type="component" value="Chromosome"/>
</dbReference>
<evidence type="ECO:0000256" key="1">
    <source>
        <dbReference type="SAM" id="SignalP"/>
    </source>
</evidence>
<dbReference type="EMBL" id="CP003969">
    <property type="protein sequence ID" value="AGP37705.1"/>
    <property type="molecule type" value="Genomic_DNA"/>
</dbReference>
<dbReference type="HOGENOM" id="CLU_467497_0_0_7"/>
<dbReference type="RefSeq" id="WP_020737205.1">
    <property type="nucleotide sequence ID" value="NC_021658.1"/>
</dbReference>
<reference evidence="3 4" key="1">
    <citation type="journal article" date="2013" name="Sci. Rep.">
        <title>Extraordinary expansion of a Sorangium cellulosum genome from an alkaline milieu.</title>
        <authorList>
            <person name="Han K."/>
            <person name="Li Z.F."/>
            <person name="Peng R."/>
            <person name="Zhu L.P."/>
            <person name="Zhou T."/>
            <person name="Wang L.G."/>
            <person name="Li S.G."/>
            <person name="Zhang X.B."/>
            <person name="Hu W."/>
            <person name="Wu Z.H."/>
            <person name="Qin N."/>
            <person name="Li Y.Z."/>
        </authorList>
    </citation>
    <scope>NUCLEOTIDE SEQUENCE [LARGE SCALE GENOMIC DNA]</scope>
    <source>
        <strain evidence="3 4">So0157-2</strain>
    </source>
</reference>
<gene>
    <name evidence="3" type="ORF">SCE1572_26440</name>
</gene>